<evidence type="ECO:0000256" key="1">
    <source>
        <dbReference type="ARBA" id="ARBA00007569"/>
    </source>
</evidence>
<dbReference type="RefSeq" id="WP_152757389.1">
    <property type="nucleotide sequence ID" value="NZ_WHLY01000002.1"/>
</dbReference>
<reference evidence="7 8" key="1">
    <citation type="submission" date="2019-10" db="EMBL/GenBank/DDBJ databases">
        <title>Draft Genome Sequence of Cytophagaceae sp. SJW1-29.</title>
        <authorList>
            <person name="Choi A."/>
        </authorList>
    </citation>
    <scope>NUCLEOTIDE SEQUENCE [LARGE SCALE GENOMIC DNA]</scope>
    <source>
        <strain evidence="7 8">SJW1-29</strain>
    </source>
</reference>
<dbReference type="InterPro" id="IPR020396">
    <property type="entry name" value="NADH_UbQ_OxRdtase_CS"/>
</dbReference>
<dbReference type="GO" id="GO:0008137">
    <property type="term" value="F:NADH dehydrogenase (ubiquinone) activity"/>
    <property type="evidence" value="ECO:0007669"/>
    <property type="project" value="InterPro"/>
</dbReference>
<comment type="subunit">
    <text evidence="3">NDH-1 is composed of 14 different subunits. Subunits NuoB, C, D, E, F, and G constitute the peripheral sector of the complex.</text>
</comment>
<comment type="caution">
    <text evidence="7">The sequence shown here is derived from an EMBL/GenBank/DDBJ whole genome shotgun (WGS) entry which is preliminary data.</text>
</comment>
<sequence>MDFPAIHSLLTDCLGADVISEAVENVPQPFLVVPAVRLAEVAEVLYRHEQLYFDHLACITALDNGPEKGTMEVLYHFASIPYGHTLVLKVVLARNGTDEPLPVIPTLSHLWRTADWHEREAYDLLGIRFEDHPDLRRILLPADWEGHPLRKDYEAQELYHGIRVKFEDRKEE</sequence>
<dbReference type="PANTHER" id="PTHR10884:SF14">
    <property type="entry name" value="NADH DEHYDROGENASE [UBIQUINONE] IRON-SULFUR PROTEIN 3, MITOCHONDRIAL"/>
    <property type="match status" value="1"/>
</dbReference>
<evidence type="ECO:0000259" key="6">
    <source>
        <dbReference type="Pfam" id="PF00329"/>
    </source>
</evidence>
<keyword evidence="3 4" id="KW-1278">Translocase</keyword>
<keyword evidence="2 3" id="KW-0813">Transport</keyword>
<name>A0A7C9FR13_9BACT</name>
<dbReference type="Pfam" id="PF00329">
    <property type="entry name" value="Complex1_30kDa"/>
    <property type="match status" value="1"/>
</dbReference>
<dbReference type="InterPro" id="IPR037232">
    <property type="entry name" value="NADH_quin_OxRdtase_su_C/D-like"/>
</dbReference>
<dbReference type="GO" id="GO:0050136">
    <property type="term" value="F:NADH dehydrogenase (quinone) (non-electrogenic) activity"/>
    <property type="evidence" value="ECO:0007669"/>
    <property type="project" value="UniProtKB-UniRule"/>
</dbReference>
<evidence type="ECO:0000256" key="3">
    <source>
        <dbReference type="HAMAP-Rule" id="MF_01357"/>
    </source>
</evidence>
<dbReference type="AlphaFoldDB" id="A0A7C9FR13"/>
<keyword evidence="3" id="KW-1003">Cell membrane</keyword>
<evidence type="ECO:0000256" key="4">
    <source>
        <dbReference type="RuleBase" id="RU003456"/>
    </source>
</evidence>
<feature type="domain" description="NADH:ubiquinone oxidoreductase 30kDa subunit" evidence="6">
    <location>
        <begin position="32"/>
        <end position="156"/>
    </location>
</feature>
<dbReference type="HAMAP" id="MF_01357">
    <property type="entry name" value="NDH1_NuoC"/>
    <property type="match status" value="1"/>
</dbReference>
<accession>A0A7C9FR13</accession>
<keyword evidence="3 4" id="KW-0520">NAD</keyword>
<dbReference type="EC" id="7.1.1.-" evidence="3"/>
<dbReference type="InterPro" id="IPR001268">
    <property type="entry name" value="NADH_UbQ_OxRdtase_30kDa_su"/>
</dbReference>
<dbReference type="Gene3D" id="3.30.460.80">
    <property type="entry name" value="NADH:ubiquinone oxidoreductase, 30kDa subunit"/>
    <property type="match status" value="1"/>
</dbReference>
<protein>
    <recommendedName>
        <fullName evidence="3">NADH-quinone oxidoreductase subunit C</fullName>
        <ecNumber evidence="3">7.1.1.-</ecNumber>
    </recommendedName>
    <alternativeName>
        <fullName evidence="3">NADH dehydrogenase I subunit C</fullName>
    </alternativeName>
    <alternativeName>
        <fullName evidence="3">NDH-1 subunit C</fullName>
    </alternativeName>
</protein>
<evidence type="ECO:0000313" key="8">
    <source>
        <dbReference type="Proteomes" id="UP000479293"/>
    </source>
</evidence>
<proteinExistence type="inferred from homology"/>
<keyword evidence="3 5" id="KW-0874">Quinone</keyword>
<comment type="catalytic activity">
    <reaction evidence="3 5">
        <text>a quinone + NADH + 5 H(+)(in) = a quinol + NAD(+) + 4 H(+)(out)</text>
        <dbReference type="Rhea" id="RHEA:57888"/>
        <dbReference type="ChEBI" id="CHEBI:15378"/>
        <dbReference type="ChEBI" id="CHEBI:24646"/>
        <dbReference type="ChEBI" id="CHEBI:57540"/>
        <dbReference type="ChEBI" id="CHEBI:57945"/>
        <dbReference type="ChEBI" id="CHEBI:132124"/>
    </reaction>
</comment>
<comment type="function">
    <text evidence="3">NDH-1 shuttles electrons from NADH, via FMN and iron-sulfur (Fe-S) centers, to quinones in the respiratory chain. The immediate electron acceptor for the enzyme in this species is believed to be a menaquinone. Couples the redox reaction to proton translocation (for every two electrons transferred, four hydrogen ions are translocated across the cytoplasmic membrane), and thus conserves the redox energy in a proton gradient.</text>
</comment>
<gene>
    <name evidence="3" type="primary">nuoC</name>
    <name evidence="7" type="ORF">GBK04_04925</name>
</gene>
<dbReference type="SUPFAM" id="SSF143243">
    <property type="entry name" value="Nqo5-like"/>
    <property type="match status" value="1"/>
</dbReference>
<comment type="similarity">
    <text evidence="1 3 4">Belongs to the complex I 30 kDa subunit family.</text>
</comment>
<keyword evidence="8" id="KW-1185">Reference proteome</keyword>
<comment type="subcellular location">
    <subcellularLocation>
        <location evidence="3">Cell membrane</location>
        <topology evidence="3">Peripheral membrane protein</topology>
        <orientation evidence="3">Cytoplasmic side</orientation>
    </subcellularLocation>
</comment>
<dbReference type="GO" id="GO:0048038">
    <property type="term" value="F:quinone binding"/>
    <property type="evidence" value="ECO:0007669"/>
    <property type="project" value="UniProtKB-KW"/>
</dbReference>
<dbReference type="EMBL" id="WHLY01000002">
    <property type="protein sequence ID" value="MPR32712.1"/>
    <property type="molecule type" value="Genomic_DNA"/>
</dbReference>
<organism evidence="7 8">
    <name type="scientific">Salmonirosea aquatica</name>
    <dbReference type="NCBI Taxonomy" id="2654236"/>
    <lineage>
        <taxon>Bacteria</taxon>
        <taxon>Pseudomonadati</taxon>
        <taxon>Bacteroidota</taxon>
        <taxon>Cytophagia</taxon>
        <taxon>Cytophagales</taxon>
        <taxon>Spirosomataceae</taxon>
        <taxon>Salmonirosea</taxon>
    </lineage>
</organism>
<dbReference type="Proteomes" id="UP000479293">
    <property type="component" value="Unassembled WGS sequence"/>
</dbReference>
<keyword evidence="3" id="KW-0472">Membrane</keyword>
<dbReference type="PANTHER" id="PTHR10884">
    <property type="entry name" value="NADH DEHYDROGENASE UBIQUINONE IRON-SULFUR PROTEIN 3"/>
    <property type="match status" value="1"/>
</dbReference>
<dbReference type="PROSITE" id="PS00542">
    <property type="entry name" value="COMPLEX1_30K"/>
    <property type="match status" value="1"/>
</dbReference>
<dbReference type="InterPro" id="IPR010218">
    <property type="entry name" value="NADH_DH_suC"/>
</dbReference>
<dbReference type="GO" id="GO:0005886">
    <property type="term" value="C:plasma membrane"/>
    <property type="evidence" value="ECO:0007669"/>
    <property type="project" value="UniProtKB-SubCell"/>
</dbReference>
<evidence type="ECO:0000256" key="2">
    <source>
        <dbReference type="ARBA" id="ARBA00022448"/>
    </source>
</evidence>
<evidence type="ECO:0000313" key="7">
    <source>
        <dbReference type="EMBL" id="MPR32712.1"/>
    </source>
</evidence>
<evidence type="ECO:0000256" key="5">
    <source>
        <dbReference type="RuleBase" id="RU003582"/>
    </source>
</evidence>